<sequence length="280" mass="29694">MSNSTFDPTKLFSAEGLVVVITGGGTGIGLMMATALENNRATVYIVGRRKEKFGKIIPLQGDVTSKESLSSLVSTIEQQSGHINLLINNSGIHGPAITHPKGPNKTIQDLQKALWEAPTDDFLSTFGVNVSGVYYTTVAFLNLLDKGNKKGGIHGVTSQVVTVSSIAAYRRDEGINGIAYSASKAAVTHLGKIFSSFLKEYDIRSNVIAPGIYPSEMSAQVFGDATIAELPRSIVPLGRMGTAEDMGSLILFLATHGGAYISGSIMTTDGARLTQFPSTY</sequence>
<dbReference type="InterPro" id="IPR036291">
    <property type="entry name" value="NAD(P)-bd_dom_sf"/>
</dbReference>
<keyword evidence="5" id="KW-1185">Reference proteome</keyword>
<proteinExistence type="inferred from homology"/>
<dbReference type="OrthoDB" id="2962696at2759"/>
<evidence type="ECO:0000313" key="5">
    <source>
        <dbReference type="Proteomes" id="UP000054279"/>
    </source>
</evidence>
<dbReference type="AlphaFoldDB" id="A0A0C9VNP9"/>
<keyword evidence="3" id="KW-0560">Oxidoreductase</keyword>
<dbReference type="PANTHER" id="PTHR43618:SF18">
    <property type="entry name" value="SHORT CHAIN DEHYDROGENASE_REDUCTASE FAMILY (AFU_ORTHOLOGUE AFUA_5G12480)"/>
    <property type="match status" value="1"/>
</dbReference>
<dbReference type="SUPFAM" id="SSF51735">
    <property type="entry name" value="NAD(P)-binding Rossmann-fold domains"/>
    <property type="match status" value="1"/>
</dbReference>
<organism evidence="4 5">
    <name type="scientific">Sphaerobolus stellatus (strain SS14)</name>
    <dbReference type="NCBI Taxonomy" id="990650"/>
    <lineage>
        <taxon>Eukaryota</taxon>
        <taxon>Fungi</taxon>
        <taxon>Dikarya</taxon>
        <taxon>Basidiomycota</taxon>
        <taxon>Agaricomycotina</taxon>
        <taxon>Agaricomycetes</taxon>
        <taxon>Phallomycetidae</taxon>
        <taxon>Geastrales</taxon>
        <taxon>Sphaerobolaceae</taxon>
        <taxon>Sphaerobolus</taxon>
    </lineage>
</organism>
<evidence type="ECO:0000256" key="2">
    <source>
        <dbReference type="ARBA" id="ARBA00022857"/>
    </source>
</evidence>
<dbReference type="Gene3D" id="3.40.50.720">
    <property type="entry name" value="NAD(P)-binding Rossmann-like Domain"/>
    <property type="match status" value="1"/>
</dbReference>
<dbReference type="InterPro" id="IPR052178">
    <property type="entry name" value="Sec_Metab_Biosynth_SDR"/>
</dbReference>
<dbReference type="PROSITE" id="PS00061">
    <property type="entry name" value="ADH_SHORT"/>
    <property type="match status" value="1"/>
</dbReference>
<dbReference type="InterPro" id="IPR002347">
    <property type="entry name" value="SDR_fam"/>
</dbReference>
<comment type="similarity">
    <text evidence="1">Belongs to the short-chain dehydrogenases/reductases (SDR) family.</text>
</comment>
<dbReference type="EMBL" id="KN837121">
    <property type="protein sequence ID" value="KIJ43672.1"/>
    <property type="molecule type" value="Genomic_DNA"/>
</dbReference>
<reference evidence="4 5" key="1">
    <citation type="submission" date="2014-06" db="EMBL/GenBank/DDBJ databases">
        <title>Evolutionary Origins and Diversification of the Mycorrhizal Mutualists.</title>
        <authorList>
            <consortium name="DOE Joint Genome Institute"/>
            <consortium name="Mycorrhizal Genomics Consortium"/>
            <person name="Kohler A."/>
            <person name="Kuo A."/>
            <person name="Nagy L.G."/>
            <person name="Floudas D."/>
            <person name="Copeland A."/>
            <person name="Barry K.W."/>
            <person name="Cichocki N."/>
            <person name="Veneault-Fourrey C."/>
            <person name="LaButti K."/>
            <person name="Lindquist E.A."/>
            <person name="Lipzen A."/>
            <person name="Lundell T."/>
            <person name="Morin E."/>
            <person name="Murat C."/>
            <person name="Riley R."/>
            <person name="Ohm R."/>
            <person name="Sun H."/>
            <person name="Tunlid A."/>
            <person name="Henrissat B."/>
            <person name="Grigoriev I.V."/>
            <person name="Hibbett D.S."/>
            <person name="Martin F."/>
        </authorList>
    </citation>
    <scope>NUCLEOTIDE SEQUENCE [LARGE SCALE GENOMIC DNA]</scope>
    <source>
        <strain evidence="4 5">SS14</strain>
    </source>
</reference>
<dbReference type="InterPro" id="IPR020904">
    <property type="entry name" value="Sc_DH/Rdtase_CS"/>
</dbReference>
<evidence type="ECO:0000256" key="3">
    <source>
        <dbReference type="ARBA" id="ARBA00023002"/>
    </source>
</evidence>
<evidence type="ECO:0000313" key="4">
    <source>
        <dbReference type="EMBL" id="KIJ43672.1"/>
    </source>
</evidence>
<keyword evidence="2" id="KW-0521">NADP</keyword>
<dbReference type="Proteomes" id="UP000054279">
    <property type="component" value="Unassembled WGS sequence"/>
</dbReference>
<dbReference type="CDD" id="cd05233">
    <property type="entry name" value="SDR_c"/>
    <property type="match status" value="1"/>
</dbReference>
<name>A0A0C9VNP9_SPHS4</name>
<evidence type="ECO:0008006" key="6">
    <source>
        <dbReference type="Google" id="ProtNLM"/>
    </source>
</evidence>
<gene>
    <name evidence="4" type="ORF">M422DRAFT_75502</name>
</gene>
<protein>
    <recommendedName>
        <fullName evidence="6">NAD(P)-binding protein</fullName>
    </recommendedName>
</protein>
<dbReference type="PANTHER" id="PTHR43618">
    <property type="entry name" value="7-ALPHA-HYDROXYSTEROID DEHYDROGENASE"/>
    <property type="match status" value="1"/>
</dbReference>
<dbReference type="GO" id="GO:0016491">
    <property type="term" value="F:oxidoreductase activity"/>
    <property type="evidence" value="ECO:0007669"/>
    <property type="project" value="UniProtKB-KW"/>
</dbReference>
<dbReference type="HOGENOM" id="CLU_010194_12_1_1"/>
<dbReference type="PRINTS" id="PR00081">
    <property type="entry name" value="GDHRDH"/>
</dbReference>
<dbReference type="PRINTS" id="PR00080">
    <property type="entry name" value="SDRFAMILY"/>
</dbReference>
<dbReference type="Pfam" id="PF13561">
    <property type="entry name" value="adh_short_C2"/>
    <property type="match status" value="1"/>
</dbReference>
<accession>A0A0C9VNP9</accession>
<evidence type="ECO:0000256" key="1">
    <source>
        <dbReference type="ARBA" id="ARBA00006484"/>
    </source>
</evidence>